<comment type="caution">
    <text evidence="2">The sequence shown here is derived from an EMBL/GenBank/DDBJ whole genome shotgun (WGS) entry which is preliminary data.</text>
</comment>
<dbReference type="EMBL" id="AQPN01000061">
    <property type="protein sequence ID" value="EOR95263.1"/>
    <property type="molecule type" value="Genomic_DNA"/>
</dbReference>
<organism evidence="2 3">
    <name type="scientific">Arcticibacter svalbardensis MN12-7</name>
    <dbReference type="NCBI Taxonomy" id="1150600"/>
    <lineage>
        <taxon>Bacteria</taxon>
        <taxon>Pseudomonadati</taxon>
        <taxon>Bacteroidota</taxon>
        <taxon>Sphingobacteriia</taxon>
        <taxon>Sphingobacteriales</taxon>
        <taxon>Sphingobacteriaceae</taxon>
        <taxon>Arcticibacter</taxon>
    </lineage>
</organism>
<protein>
    <recommendedName>
        <fullName evidence="1">KTSC domain-containing protein</fullName>
    </recommendedName>
</protein>
<name>R9GUB5_9SPHI</name>
<evidence type="ECO:0000259" key="1">
    <source>
        <dbReference type="Pfam" id="PF13619"/>
    </source>
</evidence>
<feature type="domain" description="KTSC" evidence="1">
    <location>
        <begin position="2"/>
        <end position="54"/>
    </location>
</feature>
<gene>
    <name evidence="2" type="ORF">ADIARSV_1561</name>
</gene>
<dbReference type="STRING" id="1150600.ADIARSV_1561"/>
<dbReference type="RefSeq" id="WP_016194797.1">
    <property type="nucleotide sequence ID" value="NZ_AQPN01000061.1"/>
</dbReference>
<dbReference type="Pfam" id="PF13619">
    <property type="entry name" value="KTSC"/>
    <property type="match status" value="1"/>
</dbReference>
<sequence>MIISIGFKDSILEIEFKGNGQIWQYEDVPEYLYHEMMSASSQGKFWHANIKGQYRESRAN</sequence>
<accession>R9GUB5</accession>
<dbReference type="InterPro" id="IPR025309">
    <property type="entry name" value="KTSC_dom"/>
</dbReference>
<evidence type="ECO:0000313" key="2">
    <source>
        <dbReference type="EMBL" id="EOR95263.1"/>
    </source>
</evidence>
<dbReference type="Proteomes" id="UP000014174">
    <property type="component" value="Unassembled WGS sequence"/>
</dbReference>
<reference evidence="2 3" key="1">
    <citation type="journal article" date="2013" name="Genome Announc.">
        <title>Draft Genome Sequence of Arcticibacter svalbardensis Strain MN12-7T, a Member of the Family Sphingobacteriaceae Isolated from an Arctic Soil Sample.</title>
        <authorList>
            <person name="Shivaji S."/>
            <person name="Ara S."/>
            <person name="Prasad S."/>
            <person name="Manasa B.P."/>
            <person name="Begum Z."/>
            <person name="Singh A."/>
            <person name="Kumar Pinnaka A."/>
        </authorList>
    </citation>
    <scope>NUCLEOTIDE SEQUENCE [LARGE SCALE GENOMIC DNA]</scope>
    <source>
        <strain evidence="2 3">MN12-7</strain>
    </source>
</reference>
<proteinExistence type="predicted"/>
<keyword evidence="3" id="KW-1185">Reference proteome</keyword>
<evidence type="ECO:0000313" key="3">
    <source>
        <dbReference type="Proteomes" id="UP000014174"/>
    </source>
</evidence>
<dbReference type="AlphaFoldDB" id="R9GUB5"/>